<dbReference type="SMART" id="SM00184">
    <property type="entry name" value="RING"/>
    <property type="match status" value="1"/>
</dbReference>
<dbReference type="CDD" id="cd16448">
    <property type="entry name" value="RING-H2"/>
    <property type="match status" value="1"/>
</dbReference>
<reference evidence="7" key="1">
    <citation type="submission" date="2025-08" db="UniProtKB">
        <authorList>
            <consortium name="RefSeq"/>
        </authorList>
    </citation>
    <scope>IDENTIFICATION</scope>
    <source>
        <strain evidence="7">Mau12</strain>
        <tissue evidence="7">Whole Body</tissue>
    </source>
</reference>
<dbReference type="SUPFAM" id="SSF57850">
    <property type="entry name" value="RING/U-box"/>
    <property type="match status" value="1"/>
</dbReference>
<evidence type="ECO:0000259" key="5">
    <source>
        <dbReference type="PROSITE" id="PS50089"/>
    </source>
</evidence>
<keyword evidence="1 3" id="KW-0479">Metal-binding</keyword>
<evidence type="ECO:0000256" key="2">
    <source>
        <dbReference type="ARBA" id="ARBA00022833"/>
    </source>
</evidence>
<accession>A0A6P8K4B4</accession>
<dbReference type="RefSeq" id="XP_033163658.1">
    <property type="nucleotide sequence ID" value="XM_033307767.1"/>
</dbReference>
<organism evidence="6 7">
    <name type="scientific">Drosophila mauritiana</name>
    <name type="common">Fruit fly</name>
    <dbReference type="NCBI Taxonomy" id="7226"/>
    <lineage>
        <taxon>Eukaryota</taxon>
        <taxon>Metazoa</taxon>
        <taxon>Ecdysozoa</taxon>
        <taxon>Arthropoda</taxon>
        <taxon>Hexapoda</taxon>
        <taxon>Insecta</taxon>
        <taxon>Pterygota</taxon>
        <taxon>Neoptera</taxon>
        <taxon>Endopterygota</taxon>
        <taxon>Diptera</taxon>
        <taxon>Brachycera</taxon>
        <taxon>Muscomorpha</taxon>
        <taxon>Ephydroidea</taxon>
        <taxon>Drosophilidae</taxon>
        <taxon>Drosophila</taxon>
        <taxon>Sophophora</taxon>
    </lineage>
</organism>
<evidence type="ECO:0000256" key="4">
    <source>
        <dbReference type="SAM" id="Phobius"/>
    </source>
</evidence>
<proteinExistence type="predicted"/>
<protein>
    <submittedName>
        <fullName evidence="7">E3 ubiquitin-protein ligase RING2-B</fullName>
    </submittedName>
</protein>
<keyword evidence="4" id="KW-1133">Transmembrane helix</keyword>
<name>A0A6P8K4B4_DROMA</name>
<dbReference type="Proteomes" id="UP000515162">
    <property type="component" value="Chromosome 3R"/>
</dbReference>
<evidence type="ECO:0000256" key="3">
    <source>
        <dbReference type="PROSITE-ProRule" id="PRU00175"/>
    </source>
</evidence>
<evidence type="ECO:0000313" key="6">
    <source>
        <dbReference type="Proteomes" id="UP000515162"/>
    </source>
</evidence>
<dbReference type="GO" id="GO:0008270">
    <property type="term" value="F:zinc ion binding"/>
    <property type="evidence" value="ECO:0007669"/>
    <property type="project" value="UniProtKB-KW"/>
</dbReference>
<sequence length="95" mass="10914">MVYVNLLIGLGIATVVAFAYFNWNMDHRSPSSRRMLSNDRRIERSPDDLCTICLDPLSGLIVALRCKHALHKKCFYQYLVNGGRQCPVCRRKIDV</sequence>
<keyword evidence="4" id="KW-0472">Membrane</keyword>
<feature type="domain" description="RING-type" evidence="5">
    <location>
        <begin position="50"/>
        <end position="90"/>
    </location>
</feature>
<gene>
    <name evidence="7" type="primary">LOC117143219</name>
</gene>
<feature type="transmembrane region" description="Helical" evidence="4">
    <location>
        <begin position="6"/>
        <end position="25"/>
    </location>
</feature>
<keyword evidence="6" id="KW-1185">Reference proteome</keyword>
<dbReference type="InterPro" id="IPR001841">
    <property type="entry name" value="Znf_RING"/>
</dbReference>
<dbReference type="InterPro" id="IPR013083">
    <property type="entry name" value="Znf_RING/FYVE/PHD"/>
</dbReference>
<evidence type="ECO:0000313" key="7">
    <source>
        <dbReference type="RefSeq" id="XP_033163658.1"/>
    </source>
</evidence>
<dbReference type="AlphaFoldDB" id="A0A6P8K4B4"/>
<evidence type="ECO:0000256" key="1">
    <source>
        <dbReference type="ARBA" id="ARBA00022771"/>
    </source>
</evidence>
<keyword evidence="2" id="KW-0862">Zinc</keyword>
<keyword evidence="1 3" id="KW-0863">Zinc-finger</keyword>
<keyword evidence="4" id="KW-0812">Transmembrane</keyword>
<dbReference type="PROSITE" id="PS50089">
    <property type="entry name" value="ZF_RING_2"/>
    <property type="match status" value="1"/>
</dbReference>
<dbReference type="GeneID" id="117143219"/>
<dbReference type="Gene3D" id="3.30.40.10">
    <property type="entry name" value="Zinc/RING finger domain, C3HC4 (zinc finger)"/>
    <property type="match status" value="1"/>
</dbReference>
<dbReference type="Pfam" id="PF13639">
    <property type="entry name" value="zf-RING_2"/>
    <property type="match status" value="1"/>
</dbReference>